<comment type="function">
    <text evidence="4">Produces ATP from ADP in the presence of a proton gradient across the membrane.</text>
</comment>
<dbReference type="GO" id="GO:0046933">
    <property type="term" value="F:proton-transporting ATP synthase activity, rotational mechanism"/>
    <property type="evidence" value="ECO:0007669"/>
    <property type="project" value="UniProtKB-UniRule"/>
</dbReference>
<dbReference type="GO" id="GO:0005524">
    <property type="term" value="F:ATP binding"/>
    <property type="evidence" value="ECO:0007669"/>
    <property type="project" value="UniProtKB-UniRule"/>
</dbReference>
<evidence type="ECO:0000256" key="3">
    <source>
        <dbReference type="ARBA" id="ARBA00023065"/>
    </source>
</evidence>
<dbReference type="Pfam" id="PF01991">
    <property type="entry name" value="vATP-synt_E"/>
    <property type="match status" value="1"/>
</dbReference>
<dbReference type="HAMAP" id="MF_00311">
    <property type="entry name" value="ATP_synth_E_arch"/>
    <property type="match status" value="1"/>
</dbReference>
<dbReference type="GO" id="GO:0046961">
    <property type="term" value="F:proton-transporting ATPase activity, rotational mechanism"/>
    <property type="evidence" value="ECO:0007669"/>
    <property type="project" value="InterPro"/>
</dbReference>
<comment type="similarity">
    <text evidence="1 4">Belongs to the V-ATPase E subunit family.</text>
</comment>
<evidence type="ECO:0000256" key="1">
    <source>
        <dbReference type="ARBA" id="ARBA00005901"/>
    </source>
</evidence>
<dbReference type="InterPro" id="IPR002842">
    <property type="entry name" value="ATPase_V1_Esu"/>
</dbReference>
<protein>
    <recommendedName>
        <fullName evidence="4">V-type proton ATPase subunit E</fullName>
    </recommendedName>
    <alternativeName>
        <fullName evidence="4">V-ATPase subunit E</fullName>
    </alternativeName>
</protein>
<comment type="caution">
    <text evidence="5">The sequence shown here is derived from an EMBL/GenBank/DDBJ whole genome shotgun (WGS) entry which is preliminary data.</text>
</comment>
<keyword evidence="4" id="KW-0066">ATP synthesis</keyword>
<dbReference type="Gene3D" id="1.20.5.620">
    <property type="entry name" value="F1F0 ATP synthase subunit B, membrane domain"/>
    <property type="match status" value="1"/>
</dbReference>
<gene>
    <name evidence="4" type="primary">atpE</name>
    <name evidence="5" type="ORF">E7215_09775</name>
</gene>
<dbReference type="EMBL" id="SVCM01000110">
    <property type="protein sequence ID" value="MBE6060446.1"/>
    <property type="molecule type" value="Genomic_DNA"/>
</dbReference>
<keyword evidence="3 4" id="KW-0406">Ion transport</keyword>
<reference evidence="5" key="1">
    <citation type="submission" date="2019-04" db="EMBL/GenBank/DDBJ databases">
        <title>Evolution of Biomass-Degrading Anaerobic Consortia Revealed by Metagenomics.</title>
        <authorList>
            <person name="Peng X."/>
        </authorList>
    </citation>
    <scope>NUCLEOTIDE SEQUENCE</scope>
    <source>
        <strain evidence="5">SIG254</strain>
    </source>
</reference>
<dbReference type="GO" id="GO:0042777">
    <property type="term" value="P:proton motive force-driven plasma membrane ATP synthesis"/>
    <property type="evidence" value="ECO:0007669"/>
    <property type="project" value="UniProtKB-UniRule"/>
</dbReference>
<evidence type="ECO:0000256" key="2">
    <source>
        <dbReference type="ARBA" id="ARBA00022448"/>
    </source>
</evidence>
<name>A0A927ZM22_9CLOT</name>
<dbReference type="SUPFAM" id="SSF160527">
    <property type="entry name" value="V-type ATPase subunit E-like"/>
    <property type="match status" value="1"/>
</dbReference>
<keyword evidence="4" id="KW-0375">Hydrogen ion transport</keyword>
<accession>A0A927ZM22</accession>
<dbReference type="GO" id="GO:0033178">
    <property type="term" value="C:proton-transporting two-sector ATPase complex, catalytic domain"/>
    <property type="evidence" value="ECO:0007669"/>
    <property type="project" value="InterPro"/>
</dbReference>
<organism evidence="5 6">
    <name type="scientific">Clostridium sulfidigenes</name>
    <dbReference type="NCBI Taxonomy" id="318464"/>
    <lineage>
        <taxon>Bacteria</taxon>
        <taxon>Bacillati</taxon>
        <taxon>Bacillota</taxon>
        <taxon>Clostridia</taxon>
        <taxon>Eubacteriales</taxon>
        <taxon>Clostridiaceae</taxon>
        <taxon>Clostridium</taxon>
    </lineage>
</organism>
<proteinExistence type="inferred from homology"/>
<evidence type="ECO:0000313" key="6">
    <source>
        <dbReference type="Proteomes" id="UP000768462"/>
    </source>
</evidence>
<keyword evidence="2 4" id="KW-0813">Transport</keyword>
<evidence type="ECO:0000313" key="5">
    <source>
        <dbReference type="EMBL" id="MBE6060446.1"/>
    </source>
</evidence>
<dbReference type="Proteomes" id="UP000768462">
    <property type="component" value="Unassembled WGS sequence"/>
</dbReference>
<sequence>MSNLDNLTSKIIKDAEVKKIEILNEATVKADEIIKKKTDEANKKASSILQKAEMESKTIKERIISKTDLEIRNKKLLAKQQVIEKVFEAAKEKLKAMNAEEFTKFIKNSIMALNIHGDEEIIINPVDREKLPEKFLDEVNKSLISKGKLGNLKFNVKTHEIDGGFILSKNGIEINNSFDELVNSLKYELEYEVGKILFTE</sequence>
<evidence type="ECO:0000256" key="4">
    <source>
        <dbReference type="HAMAP-Rule" id="MF_00311"/>
    </source>
</evidence>
<dbReference type="AlphaFoldDB" id="A0A927ZM22"/>